<reference evidence="2" key="1">
    <citation type="journal article" date="2019" name="Int. J. Syst. Evol. Microbiol.">
        <title>The Global Catalogue of Microorganisms (GCM) 10K type strain sequencing project: providing services to taxonomists for standard genome sequencing and annotation.</title>
        <authorList>
            <consortium name="The Broad Institute Genomics Platform"/>
            <consortium name="The Broad Institute Genome Sequencing Center for Infectious Disease"/>
            <person name="Wu L."/>
            <person name="Ma J."/>
        </authorList>
    </citation>
    <scope>NUCLEOTIDE SEQUENCE [LARGE SCALE GENOMIC DNA]</scope>
    <source>
        <strain evidence="2">CGMCC 1.15959</strain>
    </source>
</reference>
<proteinExistence type="predicted"/>
<keyword evidence="2" id="KW-1185">Reference proteome</keyword>
<organism evidence="1 2">
    <name type="scientific">Tsuneonella deserti</name>
    <dbReference type="NCBI Taxonomy" id="2035528"/>
    <lineage>
        <taxon>Bacteria</taxon>
        <taxon>Pseudomonadati</taxon>
        <taxon>Pseudomonadota</taxon>
        <taxon>Alphaproteobacteria</taxon>
        <taxon>Sphingomonadales</taxon>
        <taxon>Erythrobacteraceae</taxon>
        <taxon>Tsuneonella</taxon>
    </lineage>
</organism>
<dbReference type="EMBL" id="BMKL01000001">
    <property type="protein sequence ID" value="GGD93541.1"/>
    <property type="molecule type" value="Genomic_DNA"/>
</dbReference>
<evidence type="ECO:0008006" key="3">
    <source>
        <dbReference type="Google" id="ProtNLM"/>
    </source>
</evidence>
<dbReference type="Proteomes" id="UP000619041">
    <property type="component" value="Unassembled WGS sequence"/>
</dbReference>
<protein>
    <recommendedName>
        <fullName evidence="3">Uracil DNA glycosylase superfamily protein</fullName>
    </recommendedName>
</protein>
<name>A0ABQ1S705_9SPHN</name>
<gene>
    <name evidence="1" type="ORF">GCM10011515_11650</name>
</gene>
<sequence length="139" mass="15140">MVLVAMPEEQDRDGLLSGPHGRLLAGFLRAAGLPGNRVYLASALARHTLLPDWNELASEGLAKLISHHVGLAMPKRLLIFGRNILPLCGHDPAQPPAALTFFNHDGGRVDALAEAGLERLLGNPQLRAGFWKRWLNWTG</sequence>
<evidence type="ECO:0000313" key="2">
    <source>
        <dbReference type="Proteomes" id="UP000619041"/>
    </source>
</evidence>
<evidence type="ECO:0000313" key="1">
    <source>
        <dbReference type="EMBL" id="GGD93541.1"/>
    </source>
</evidence>
<comment type="caution">
    <text evidence="1">The sequence shown here is derived from an EMBL/GenBank/DDBJ whole genome shotgun (WGS) entry which is preliminary data.</text>
</comment>
<accession>A0ABQ1S705</accession>